<dbReference type="Proteomes" id="UP000316688">
    <property type="component" value="Unassembled WGS sequence"/>
</dbReference>
<dbReference type="PANTHER" id="PTHR11102">
    <property type="entry name" value="SEL-1-LIKE PROTEIN"/>
    <property type="match status" value="1"/>
</dbReference>
<dbReference type="RefSeq" id="WP_144347759.1">
    <property type="nucleotide sequence ID" value="NZ_VMKP01000002.1"/>
</dbReference>
<evidence type="ECO:0000256" key="1">
    <source>
        <dbReference type="SAM" id="SignalP"/>
    </source>
</evidence>
<dbReference type="PANTHER" id="PTHR11102:SF160">
    <property type="entry name" value="ERAD-ASSOCIATED E3 UBIQUITIN-PROTEIN LIGASE COMPONENT HRD3"/>
    <property type="match status" value="1"/>
</dbReference>
<name>A0A557RK55_9GAMM</name>
<dbReference type="SUPFAM" id="SSF81901">
    <property type="entry name" value="HCP-like"/>
    <property type="match status" value="1"/>
</dbReference>
<dbReference type="SMART" id="SM00671">
    <property type="entry name" value="SEL1"/>
    <property type="match status" value="3"/>
</dbReference>
<accession>A0A557RK55</accession>
<protein>
    <submittedName>
        <fullName evidence="2">Sel1 repeat family protein</fullName>
    </submittedName>
</protein>
<sequence length="199" mass="21863">MSIKTITRTTAILLALLFNTAWAQSFSEGVNAYNEGDYGTALEVFRSLAKEGSAEAQYNIGYMYEKGQGVPQADSIAVRWYRHASEQGNANAQFNLGVMYADGEGVLQDYSEALRWFRAAAEQGDAGAQNNLGAMYGNGNGVNQDQITAHMWFNIASANGSQKAREGRRIAAERMSREEIAEAQRRARACMESGYQDCD</sequence>
<feature type="signal peptide" evidence="1">
    <location>
        <begin position="1"/>
        <end position="23"/>
    </location>
</feature>
<dbReference type="InterPro" id="IPR050767">
    <property type="entry name" value="Sel1_AlgK"/>
</dbReference>
<comment type="caution">
    <text evidence="2">The sequence shown here is derived from an EMBL/GenBank/DDBJ whole genome shotgun (WGS) entry which is preliminary data.</text>
</comment>
<dbReference type="Gene3D" id="1.25.40.10">
    <property type="entry name" value="Tetratricopeptide repeat domain"/>
    <property type="match status" value="1"/>
</dbReference>
<proteinExistence type="predicted"/>
<dbReference type="Pfam" id="PF08238">
    <property type="entry name" value="Sel1"/>
    <property type="match status" value="3"/>
</dbReference>
<keyword evidence="1" id="KW-0732">Signal</keyword>
<evidence type="ECO:0000313" key="3">
    <source>
        <dbReference type="Proteomes" id="UP000316688"/>
    </source>
</evidence>
<dbReference type="InterPro" id="IPR006597">
    <property type="entry name" value="Sel1-like"/>
</dbReference>
<dbReference type="EMBL" id="VMKP01000002">
    <property type="protein sequence ID" value="TVO65540.1"/>
    <property type="molecule type" value="Genomic_DNA"/>
</dbReference>
<dbReference type="InterPro" id="IPR011990">
    <property type="entry name" value="TPR-like_helical_dom_sf"/>
</dbReference>
<dbReference type="AlphaFoldDB" id="A0A557RK55"/>
<feature type="chain" id="PRO_5022047729" evidence="1">
    <location>
        <begin position="24"/>
        <end position="199"/>
    </location>
</feature>
<reference evidence="2 3" key="1">
    <citation type="submission" date="2019-07" db="EMBL/GenBank/DDBJ databases">
        <title>Reclasification of Spiribacter aquaticus.</title>
        <authorList>
            <person name="Leon M.J."/>
            <person name="Sanchez-Porro C."/>
            <person name="Ventosa A."/>
        </authorList>
    </citation>
    <scope>NUCLEOTIDE SEQUENCE [LARGE SCALE GENOMIC DNA]</scope>
    <source>
        <strain evidence="2 3">SP30</strain>
    </source>
</reference>
<organism evidence="2 3">
    <name type="scientific">Spiribacter aquaticus</name>
    <dbReference type="NCBI Taxonomy" id="1935996"/>
    <lineage>
        <taxon>Bacteria</taxon>
        <taxon>Pseudomonadati</taxon>
        <taxon>Pseudomonadota</taxon>
        <taxon>Gammaproteobacteria</taxon>
        <taxon>Chromatiales</taxon>
        <taxon>Ectothiorhodospiraceae</taxon>
        <taxon>Spiribacter</taxon>
    </lineage>
</organism>
<evidence type="ECO:0000313" key="2">
    <source>
        <dbReference type="EMBL" id="TVO65540.1"/>
    </source>
</evidence>
<keyword evidence="3" id="KW-1185">Reference proteome</keyword>
<gene>
    <name evidence="2" type="ORF">FPL11_05600</name>
</gene>